<name>A0A1I1HA49_9ACTN</name>
<keyword evidence="1" id="KW-0472">Membrane</keyword>
<feature type="transmembrane region" description="Helical" evidence="1">
    <location>
        <begin position="39"/>
        <end position="57"/>
    </location>
</feature>
<evidence type="ECO:0000313" key="3">
    <source>
        <dbReference type="Proteomes" id="UP000198832"/>
    </source>
</evidence>
<evidence type="ECO:0000313" key="2">
    <source>
        <dbReference type="EMBL" id="SFC17990.1"/>
    </source>
</evidence>
<reference evidence="2 3" key="1">
    <citation type="submission" date="2016-10" db="EMBL/GenBank/DDBJ databases">
        <authorList>
            <person name="de Groot N.N."/>
        </authorList>
    </citation>
    <scope>NUCLEOTIDE SEQUENCE [LARGE SCALE GENOMIC DNA]</scope>
    <source>
        <strain evidence="2 3">CGMCC 1.7056</strain>
    </source>
</reference>
<feature type="transmembrane region" description="Helical" evidence="1">
    <location>
        <begin position="12"/>
        <end position="32"/>
    </location>
</feature>
<sequence length="125" mass="13407">MEATTDNRYGIWLLTRIVLMLGCAGISIWFLVSKSINPAIVLTAVTLVVSLLDAWILRVRSVVDPISNGVRVASTIDTWQPPVAFAALAQFGHAVGDPSAGQHVLLLTGAVLTWAVILVSRKRCA</sequence>
<gene>
    <name evidence="2" type="ORF">SAMN04487968_104160</name>
</gene>
<keyword evidence="1" id="KW-1133">Transmembrane helix</keyword>
<dbReference type="RefSeq" id="WP_175507589.1">
    <property type="nucleotide sequence ID" value="NZ_FOLB01000004.1"/>
</dbReference>
<accession>A0A1I1HA49</accession>
<keyword evidence="1" id="KW-0812">Transmembrane</keyword>
<dbReference type="EMBL" id="FOLB01000004">
    <property type="protein sequence ID" value="SFC17990.1"/>
    <property type="molecule type" value="Genomic_DNA"/>
</dbReference>
<evidence type="ECO:0000256" key="1">
    <source>
        <dbReference type="SAM" id="Phobius"/>
    </source>
</evidence>
<dbReference type="Proteomes" id="UP000198832">
    <property type="component" value="Unassembled WGS sequence"/>
</dbReference>
<organism evidence="2 3">
    <name type="scientific">Nocardioides terrae</name>
    <dbReference type="NCBI Taxonomy" id="574651"/>
    <lineage>
        <taxon>Bacteria</taxon>
        <taxon>Bacillati</taxon>
        <taxon>Actinomycetota</taxon>
        <taxon>Actinomycetes</taxon>
        <taxon>Propionibacteriales</taxon>
        <taxon>Nocardioidaceae</taxon>
        <taxon>Nocardioides</taxon>
    </lineage>
</organism>
<keyword evidence="3" id="KW-1185">Reference proteome</keyword>
<dbReference type="AlphaFoldDB" id="A0A1I1HA49"/>
<proteinExistence type="predicted"/>
<feature type="transmembrane region" description="Helical" evidence="1">
    <location>
        <begin position="100"/>
        <end position="119"/>
    </location>
</feature>
<protein>
    <submittedName>
        <fullName evidence="2">Uncharacterized protein</fullName>
    </submittedName>
</protein>